<feature type="compositionally biased region" description="Pro residues" evidence="1">
    <location>
        <begin position="216"/>
        <end position="225"/>
    </location>
</feature>
<feature type="region of interest" description="Disordered" evidence="1">
    <location>
        <begin position="112"/>
        <end position="141"/>
    </location>
</feature>
<feature type="region of interest" description="Disordered" evidence="1">
    <location>
        <begin position="324"/>
        <end position="494"/>
    </location>
</feature>
<feature type="compositionally biased region" description="Polar residues" evidence="1">
    <location>
        <begin position="382"/>
        <end position="391"/>
    </location>
</feature>
<feature type="compositionally biased region" description="Low complexity" evidence="1">
    <location>
        <begin position="646"/>
        <end position="665"/>
    </location>
</feature>
<evidence type="ECO:0000313" key="2">
    <source>
        <dbReference type="EMBL" id="TWB48822.1"/>
    </source>
</evidence>
<feature type="compositionally biased region" description="Low complexity" evidence="1">
    <location>
        <begin position="124"/>
        <end position="141"/>
    </location>
</feature>
<feature type="compositionally biased region" description="Low complexity" evidence="1">
    <location>
        <begin position="601"/>
        <end position="610"/>
    </location>
</feature>
<proteinExistence type="predicted"/>
<protein>
    <submittedName>
        <fullName evidence="2">Uncharacterized protein</fullName>
    </submittedName>
</protein>
<dbReference type="EMBL" id="VITT01000028">
    <property type="protein sequence ID" value="TWB48822.1"/>
    <property type="molecule type" value="Genomic_DNA"/>
</dbReference>
<organism evidence="2 3">
    <name type="scientific">Nitrospirillum amazonense</name>
    <dbReference type="NCBI Taxonomy" id="28077"/>
    <lineage>
        <taxon>Bacteria</taxon>
        <taxon>Pseudomonadati</taxon>
        <taxon>Pseudomonadota</taxon>
        <taxon>Alphaproteobacteria</taxon>
        <taxon>Rhodospirillales</taxon>
        <taxon>Azospirillaceae</taxon>
        <taxon>Nitrospirillum</taxon>
    </lineage>
</organism>
<feature type="compositionally biased region" description="Low complexity" evidence="1">
    <location>
        <begin position="226"/>
        <end position="286"/>
    </location>
</feature>
<gene>
    <name evidence="2" type="ORF">FBZ92_12823</name>
</gene>
<comment type="caution">
    <text evidence="2">The sequence shown here is derived from an EMBL/GenBank/DDBJ whole genome shotgun (WGS) entry which is preliminary data.</text>
</comment>
<reference evidence="2 3" key="1">
    <citation type="submission" date="2019-06" db="EMBL/GenBank/DDBJ databases">
        <title>Genomic Encyclopedia of Type Strains, Phase IV (KMG-V): Genome sequencing to study the core and pangenomes of soil and plant-associated prokaryotes.</title>
        <authorList>
            <person name="Whitman W."/>
        </authorList>
    </citation>
    <scope>NUCLEOTIDE SEQUENCE [LARGE SCALE GENOMIC DNA]</scope>
    <source>
        <strain evidence="2 3">BR 11140</strain>
    </source>
</reference>
<feature type="region of interest" description="Disordered" evidence="1">
    <location>
        <begin position="529"/>
        <end position="550"/>
    </location>
</feature>
<name>A0A560HQH9_9PROT</name>
<dbReference type="Proteomes" id="UP000318050">
    <property type="component" value="Unassembled WGS sequence"/>
</dbReference>
<evidence type="ECO:0000256" key="1">
    <source>
        <dbReference type="SAM" id="MobiDB-lite"/>
    </source>
</evidence>
<feature type="compositionally biased region" description="Pro residues" evidence="1">
    <location>
        <begin position="531"/>
        <end position="541"/>
    </location>
</feature>
<dbReference type="AlphaFoldDB" id="A0A560HQH9"/>
<feature type="region of interest" description="Disordered" evidence="1">
    <location>
        <begin position="645"/>
        <end position="675"/>
    </location>
</feature>
<evidence type="ECO:0000313" key="3">
    <source>
        <dbReference type="Proteomes" id="UP000318050"/>
    </source>
</evidence>
<sequence length="1010" mass="98970">MSGVQTPSIITQTAGAGTGAGPAVLGQVTVTQLPDKLAGLARALAVSGMVTEQQGDQATVRTAAGDVQIRTEAPLPTDRPVTLQIPAQTTGTALTATVVAQAATQGAAQGGAAQGTAQTGGSGQAAAAAQPQPQPAVQLPNPAASLPALQVGTTLAAVLLNPAPASNTASTPTPNTQAPVSDINQGQGLGLIVGARGDTGDQPDLTDDSPQQSPNQPAPNQPAPSPTATVASGSAATAPQTSATAPGTGAGATDSDATTGTGQPSSTTPSGTTPSGTTLSGASPSTALPAASGQNTPTGTPVPASATSTLANLLFAQTTVGMPGTGAGANPPSLADLLPGIAPPPTPQAPVPSGGGAPASATPGPDGQPTTGVSSPAPSSANLAPTQTATPSPIAPVTPGTTAPDTGPAGTQAPPTSGAPFPTPTQQPAPQAPPQPTASQPAASQSLGHAATLLSPLGVPEFLPDLGPSKTALTQSGAATPVPQPGAGPSATIVPPVTDEAPFVSGGLFLSAARPSFVRTGLPSGTAAPFSPLPAGMPPQGQPTTLATPPAAAPIPNAQAPQPPAPQATTVAAAPLTNLLAQTTPAFAGQVPSPQAPTAPPALAVPAGQAGPSAAMGGGMATSPLGVPSQPLGMVPATILTPGSSAPQAALPGTPLPAPAGAYTPSLRAPTSPSPGQTLSFTLLSVQRPGMPLEAAPAAGPGILPPEDAAEAPLNPALARPGVLPPLPGTVVALTRTGQPVVETPRGTLLLQARTDLPVGTKVQLAAAAAAPELDAVPPPIDPARGRDWPALREALAVIAASDPALAHQLINSVLPRPTPQLTKTLVVFLAALRGGDASGWLGSEAMSTLSKAGRGRLSARLTDDFNSIATQAAEPNKEGWRTFAVPFGDEVGRLQVHVRAINDEESEEEEGGARGVRNRPLRRFLIDLQLSQLGPMQLDGLIWTGRFDLVIRTRQLLPSSLTRELHGIYSNSLAAVGYSGGLAFQTGAHGWVDHAASAAGGGMVPATRI</sequence>
<feature type="region of interest" description="Disordered" evidence="1">
    <location>
        <begin position="191"/>
        <end position="305"/>
    </location>
</feature>
<feature type="compositionally biased region" description="Low complexity" evidence="1">
    <location>
        <begin position="395"/>
        <end position="420"/>
    </location>
</feature>
<accession>A0A560HQH9</accession>
<feature type="compositionally biased region" description="Polar residues" evidence="1">
    <location>
        <begin position="292"/>
        <end position="305"/>
    </location>
</feature>
<feature type="region of interest" description="Disordered" evidence="1">
    <location>
        <begin position="590"/>
        <end position="610"/>
    </location>
</feature>
<dbReference type="OrthoDB" id="8479549at2"/>
<feature type="compositionally biased region" description="Pro residues" evidence="1">
    <location>
        <begin position="421"/>
        <end position="436"/>
    </location>
</feature>
<feature type="compositionally biased region" description="Gly residues" evidence="1">
    <location>
        <begin position="112"/>
        <end position="123"/>
    </location>
</feature>
<feature type="compositionally biased region" description="Pro residues" evidence="1">
    <location>
        <begin position="341"/>
        <end position="350"/>
    </location>
</feature>
<feature type="compositionally biased region" description="Low complexity" evidence="1">
    <location>
        <begin position="437"/>
        <end position="446"/>
    </location>
</feature>